<sequence length="169" mass="18176">MRDRALLSVAFAVVFSTAIVGCQSTSNPSPRDPSETRMSTEEAVVRSGTGELRTDLEPLQKRFPPFAEAESATWMSGTLGDSGVPGPSMYWIDAIVLLPQDEFDRLRQSAGDVVSTSSPTLVDGLDGALPQGQLVSGADLDALFSTSPYQSEVYLDDATRQVVLRSIFE</sequence>
<organism evidence="1 2">
    <name type="scientific">Agreia bicolorata</name>
    <dbReference type="NCBI Taxonomy" id="110935"/>
    <lineage>
        <taxon>Bacteria</taxon>
        <taxon>Bacillati</taxon>
        <taxon>Actinomycetota</taxon>
        <taxon>Actinomycetes</taxon>
        <taxon>Micrococcales</taxon>
        <taxon>Microbacteriaceae</taxon>
        <taxon>Agreia</taxon>
    </lineage>
</organism>
<protein>
    <submittedName>
        <fullName evidence="1">Uncharacterized protein</fullName>
    </submittedName>
</protein>
<proteinExistence type="predicted"/>
<name>A0A1T4XUK0_9MICO</name>
<dbReference type="PROSITE" id="PS51257">
    <property type="entry name" value="PROKAR_LIPOPROTEIN"/>
    <property type="match status" value="1"/>
</dbReference>
<dbReference type="Proteomes" id="UP000189735">
    <property type="component" value="Unassembled WGS sequence"/>
</dbReference>
<reference evidence="2" key="1">
    <citation type="submission" date="2017-02" db="EMBL/GenBank/DDBJ databases">
        <authorList>
            <person name="Varghese N."/>
            <person name="Submissions S."/>
        </authorList>
    </citation>
    <scope>NUCLEOTIDE SEQUENCE [LARGE SCALE GENOMIC DNA]</scope>
    <source>
        <strain evidence="2">VKM Ac-2052</strain>
    </source>
</reference>
<evidence type="ECO:0000313" key="2">
    <source>
        <dbReference type="Proteomes" id="UP000189735"/>
    </source>
</evidence>
<evidence type="ECO:0000313" key="1">
    <source>
        <dbReference type="EMBL" id="SKA93217.1"/>
    </source>
</evidence>
<dbReference type="EMBL" id="FUYG01000004">
    <property type="protein sequence ID" value="SKA93217.1"/>
    <property type="molecule type" value="Genomic_DNA"/>
</dbReference>
<accession>A0A1T4XUK0</accession>
<dbReference type="RefSeq" id="WP_139368655.1">
    <property type="nucleotide sequence ID" value="NZ_FUYG01000004.1"/>
</dbReference>
<gene>
    <name evidence="1" type="ORF">SAMN06295879_1640</name>
</gene>
<dbReference type="AlphaFoldDB" id="A0A1T4XUK0"/>